<reference evidence="4" key="1">
    <citation type="submission" date="2017-05" db="EMBL/GenBank/DDBJ databases">
        <authorList>
            <person name="Ray J."/>
            <person name="Price M."/>
            <person name="Deutschbauer A."/>
        </authorList>
    </citation>
    <scope>NUCLEOTIDE SEQUENCE [LARGE SCALE GENOMIC DNA]</scope>
    <source>
        <strain evidence="4">DSM 19842</strain>
    </source>
</reference>
<protein>
    <recommendedName>
        <fullName evidence="2">Putative zinc-ribbon domain-containing protein</fullName>
    </recommendedName>
</protein>
<gene>
    <name evidence="3" type="ORF">CA264_17415</name>
</gene>
<keyword evidence="1" id="KW-1133">Transmembrane helix</keyword>
<evidence type="ECO:0000259" key="2">
    <source>
        <dbReference type="Pfam" id="PF13248"/>
    </source>
</evidence>
<dbReference type="Proteomes" id="UP000266292">
    <property type="component" value="Chromosome"/>
</dbReference>
<accession>A0A1X9YVY3</accession>
<proteinExistence type="predicted"/>
<feature type="domain" description="Putative zinc-ribbon" evidence="2">
    <location>
        <begin position="9"/>
        <end position="33"/>
    </location>
</feature>
<dbReference type="AlphaFoldDB" id="A0A1X9YVY3"/>
<dbReference type="InterPro" id="IPR059113">
    <property type="entry name" value="Znf_ribbon"/>
</dbReference>
<name>A0A1X9YVY3_9BACT</name>
<dbReference type="KEGG" id="pact:CA264_17415"/>
<dbReference type="EMBL" id="CP021235">
    <property type="protein sequence ID" value="ARS37065.1"/>
    <property type="molecule type" value="Genomic_DNA"/>
</dbReference>
<organism evidence="3 4">
    <name type="scientific">Pontibacter actiniarum</name>
    <dbReference type="NCBI Taxonomy" id="323450"/>
    <lineage>
        <taxon>Bacteria</taxon>
        <taxon>Pseudomonadati</taxon>
        <taxon>Bacteroidota</taxon>
        <taxon>Cytophagia</taxon>
        <taxon>Cytophagales</taxon>
        <taxon>Hymenobacteraceae</taxon>
        <taxon>Pontibacter</taxon>
    </lineage>
</organism>
<dbReference type="OrthoDB" id="853821at2"/>
<dbReference type="RefSeq" id="WP_071784623.1">
    <property type="nucleotide sequence ID" value="NZ_CP021235.1"/>
</dbReference>
<dbReference type="Pfam" id="PF13248">
    <property type="entry name" value="Zn_ribbon_3"/>
    <property type="match status" value="1"/>
</dbReference>
<keyword evidence="1" id="KW-0472">Membrane</keyword>
<keyword evidence="4" id="KW-1185">Reference proteome</keyword>
<sequence length="66" mass="6815">MATPQHPATKTCPNCGATVPAGAPMCPECGEPLQTNGTPWYSNLTPTEVFLMILGSIMLAIGLVAV</sequence>
<keyword evidence="1" id="KW-0812">Transmembrane</keyword>
<evidence type="ECO:0000256" key="1">
    <source>
        <dbReference type="SAM" id="Phobius"/>
    </source>
</evidence>
<evidence type="ECO:0000313" key="3">
    <source>
        <dbReference type="EMBL" id="ARS37065.1"/>
    </source>
</evidence>
<feature type="transmembrane region" description="Helical" evidence="1">
    <location>
        <begin position="49"/>
        <end position="65"/>
    </location>
</feature>
<evidence type="ECO:0000313" key="4">
    <source>
        <dbReference type="Proteomes" id="UP000266292"/>
    </source>
</evidence>